<dbReference type="EMBL" id="JAUSQU010000001">
    <property type="protein sequence ID" value="MDP9847631.1"/>
    <property type="molecule type" value="Genomic_DNA"/>
</dbReference>
<keyword evidence="2" id="KW-1185">Reference proteome</keyword>
<gene>
    <name evidence="1" type="ORF">J2853_006842</name>
</gene>
<dbReference type="InterPro" id="IPR011989">
    <property type="entry name" value="ARM-like"/>
</dbReference>
<dbReference type="SUPFAM" id="SSF48371">
    <property type="entry name" value="ARM repeat"/>
    <property type="match status" value="1"/>
</dbReference>
<dbReference type="InterPro" id="IPR016024">
    <property type="entry name" value="ARM-type_fold"/>
</dbReference>
<reference evidence="1 2" key="1">
    <citation type="submission" date="2023-07" db="EMBL/GenBank/DDBJ databases">
        <title>Sequencing the genomes of 1000 actinobacteria strains.</title>
        <authorList>
            <person name="Klenk H.-P."/>
        </authorList>
    </citation>
    <scope>NUCLEOTIDE SEQUENCE [LARGE SCALE GENOMIC DNA]</scope>
    <source>
        <strain evidence="1 2">DSM 46740</strain>
    </source>
</reference>
<protein>
    <submittedName>
        <fullName evidence="1">HEAT repeat protein</fullName>
    </submittedName>
</protein>
<proteinExistence type="predicted"/>
<dbReference type="RefSeq" id="WP_307564704.1">
    <property type="nucleotide sequence ID" value="NZ_JAUSQU010000001.1"/>
</dbReference>
<organism evidence="1 2">
    <name type="scientific">Streptosporangium lutulentum</name>
    <dbReference type="NCBI Taxonomy" id="1461250"/>
    <lineage>
        <taxon>Bacteria</taxon>
        <taxon>Bacillati</taxon>
        <taxon>Actinomycetota</taxon>
        <taxon>Actinomycetes</taxon>
        <taxon>Streptosporangiales</taxon>
        <taxon>Streptosporangiaceae</taxon>
        <taxon>Streptosporangium</taxon>
    </lineage>
</organism>
<dbReference type="Proteomes" id="UP001225356">
    <property type="component" value="Unassembled WGS sequence"/>
</dbReference>
<name>A0ABT9QLJ9_9ACTN</name>
<dbReference type="Gene3D" id="1.25.10.10">
    <property type="entry name" value="Leucine-rich Repeat Variant"/>
    <property type="match status" value="1"/>
</dbReference>
<evidence type="ECO:0000313" key="1">
    <source>
        <dbReference type="EMBL" id="MDP9847631.1"/>
    </source>
</evidence>
<accession>A0ABT9QLJ9</accession>
<comment type="caution">
    <text evidence="1">The sequence shown here is derived from an EMBL/GenBank/DDBJ whole genome shotgun (WGS) entry which is preliminary data.</text>
</comment>
<evidence type="ECO:0000313" key="2">
    <source>
        <dbReference type="Proteomes" id="UP001225356"/>
    </source>
</evidence>
<sequence>MALTFGEAIGRLADRAAARRQSGAKRLQKLADPEAGPALLEALRREIEGPRAWETLYHLVMALGACDHRAAVPYLYELARHPLKATTVYTAIGDALVRLDSEDDNDSTPILWCLNTGNDRLVDGAFRAMAILRMVPDDKTIGRILDFLAPRLPEDGLRFWPAVAAAGWQGPPVHAFLTTCATGSREDVAEAAAASLTGKYKAYRHL</sequence>